<organism evidence="2">
    <name type="scientific">Siphoviridae sp. ctGMq5</name>
    <dbReference type="NCBI Taxonomy" id="2826220"/>
    <lineage>
        <taxon>Viruses</taxon>
        <taxon>Duplodnaviria</taxon>
        <taxon>Heunggongvirae</taxon>
        <taxon>Uroviricota</taxon>
        <taxon>Caudoviricetes</taxon>
    </lineage>
</organism>
<evidence type="ECO:0000256" key="1">
    <source>
        <dbReference type="SAM" id="Phobius"/>
    </source>
</evidence>
<keyword evidence="1" id="KW-1133">Transmembrane helix</keyword>
<keyword evidence="1" id="KW-0812">Transmembrane</keyword>
<feature type="transmembrane region" description="Helical" evidence="1">
    <location>
        <begin position="32"/>
        <end position="52"/>
    </location>
</feature>
<sequence length="57" mass="6502">MRKVINIIAKALALVAFLVGTYMACLLDSGNWMVPFTIMCVSFTYLFLYAYAKGYMY</sequence>
<reference evidence="2" key="1">
    <citation type="journal article" date="2021" name="Proc. Natl. Acad. Sci. U.S.A.">
        <title>A Catalog of Tens of Thousands of Viruses from Human Metagenomes Reveals Hidden Associations with Chronic Diseases.</title>
        <authorList>
            <person name="Tisza M.J."/>
            <person name="Buck C.B."/>
        </authorList>
    </citation>
    <scope>NUCLEOTIDE SEQUENCE</scope>
    <source>
        <strain evidence="2">CtGMq5</strain>
    </source>
</reference>
<dbReference type="EMBL" id="BK015206">
    <property type="protein sequence ID" value="DAD95934.1"/>
    <property type="molecule type" value="Genomic_DNA"/>
</dbReference>
<proteinExistence type="predicted"/>
<feature type="transmembrane region" description="Helical" evidence="1">
    <location>
        <begin position="7"/>
        <end position="26"/>
    </location>
</feature>
<name>A0A8S5NMI2_9CAUD</name>
<protein>
    <submittedName>
        <fullName evidence="2">Uncharacterized protein</fullName>
    </submittedName>
</protein>
<evidence type="ECO:0000313" key="2">
    <source>
        <dbReference type="EMBL" id="DAD95934.1"/>
    </source>
</evidence>
<keyword evidence="1" id="KW-0472">Membrane</keyword>
<accession>A0A8S5NMI2</accession>